<feature type="compositionally biased region" description="Polar residues" evidence="12">
    <location>
        <begin position="782"/>
        <end position="795"/>
    </location>
</feature>
<feature type="compositionally biased region" description="Low complexity" evidence="12">
    <location>
        <begin position="636"/>
        <end position="657"/>
    </location>
</feature>
<evidence type="ECO:0000256" key="4">
    <source>
        <dbReference type="ARBA" id="ARBA00022833"/>
    </source>
</evidence>
<dbReference type="Pfam" id="PF00046">
    <property type="entry name" value="Homeodomain"/>
    <property type="match status" value="1"/>
</dbReference>
<feature type="region of interest" description="Disordered" evidence="12">
    <location>
        <begin position="627"/>
        <end position="757"/>
    </location>
</feature>
<feature type="region of interest" description="Disordered" evidence="12">
    <location>
        <begin position="180"/>
        <end position="229"/>
    </location>
</feature>
<feature type="region of interest" description="Disordered" evidence="12">
    <location>
        <begin position="770"/>
        <end position="804"/>
    </location>
</feature>
<dbReference type="Proteomes" id="UP000663832">
    <property type="component" value="Unassembled WGS sequence"/>
</dbReference>
<feature type="compositionally biased region" description="Polar residues" evidence="12">
    <location>
        <begin position="14"/>
        <end position="25"/>
    </location>
</feature>
<feature type="compositionally biased region" description="Basic residues" evidence="12">
    <location>
        <begin position="664"/>
        <end position="673"/>
    </location>
</feature>
<feature type="compositionally biased region" description="Low complexity" evidence="12">
    <location>
        <begin position="864"/>
        <end position="886"/>
    </location>
</feature>
<feature type="compositionally biased region" description="Polar residues" evidence="12">
    <location>
        <begin position="206"/>
        <end position="229"/>
    </location>
</feature>
<comment type="caution">
    <text evidence="15">The sequence shown here is derived from an EMBL/GenBank/DDBJ whole genome shotgun (WGS) entry which is preliminary data.</text>
</comment>
<dbReference type="InterPro" id="IPR050453">
    <property type="entry name" value="LIM_Homeobox_TF"/>
</dbReference>
<keyword evidence="8 9" id="KW-0539">Nucleus</keyword>
<evidence type="ECO:0000256" key="9">
    <source>
        <dbReference type="PROSITE-ProRule" id="PRU00108"/>
    </source>
</evidence>
<evidence type="ECO:0000256" key="8">
    <source>
        <dbReference type="ARBA" id="ARBA00023242"/>
    </source>
</evidence>
<dbReference type="SMART" id="SM00389">
    <property type="entry name" value="HOX"/>
    <property type="match status" value="1"/>
</dbReference>
<sequence>MQQQRRRPPVSGSPVATNNNNSNRPIRQINRGMAMSVSQCSGCSQPMYNPMLSNVLDRLWHPDCVRCFTCRCILNEQCYSREGKLYCKDDFIKKYIHRCFSCQNLIQSHELIRRVRAGRIYHADCFNCIKCKRILQDDDIASLMPSDGSTLNDMDYICQGCINPTNKLVKSSVGIISSSNVDEDETTDSEISNTTHRRIPPIDRTVSGTVNTDQLPNTSVQSPSSNTSVLPSIEQQLSFQSTTSAVDSQVNVPQPMQVDKISTAARETVEETKTPPAPSAKPLGRPPKTRQNSSTNSNKRTTAKSKPAASRQKQTTTNEKKRRSPTTRSKASSAASTTVQTRSSNRRNTKTSRYRKRNFSSGTDEDESEDEDDDDDEEEDTNFTEEDDVQDDERESNRSPATKTKSSKNANEKKNEVDSASKIVPPSLPSTTTLAPTQPILSEPLSLLSGLASNPTSVSSIIKSDIPASFMPPNFNPAFPTPQQFLPPNHPFPPGFSLQPRFPPPPPPSSQLGVTQPQPAPISDTHRSSYSTSVSETDSLDRPSSPSQTDSSTNAEPGIGARQTTTPQKVSALSSLLEFGTLPPSNVGDIGPSGKSTNPFPFPFVTPGPGVPFSPQAAAGMTSYFRPPMFGVPPSTTSLDITPQTSTTTTAPSQSVSESLSTQPKKKATKKRKASEVIPENILDESSSPKKKARKTNPRGKGKVKKNETDGENDIADDNVSPLPSQAKKKKKKAKKDDDKDNIVANDSEESKVSNGMASNASHNLLTQMGLINPPFIPPTPSQSSSSANGTPSTPIAQQQQQQAQIAAMYNMTPHFGAYNTFPGAFNPTFPGAAAYPGGYPPPYGFHPAFTTPPTGQPFPFIPPTSTASSINNTSSPISTTVSPSTGDKPTPIVVPETRPSKSKSKSKNNTDGEKKKPAAPRSNKKKSASVTAPVTTSDSDDVAAAATTVPSTEITEIATTISESTPTIPPPASKRRVSGTESEDFDEQNDEQQQQSSQTTNGKSGNESDGSGGAADRSSSNTQSSSTIPEKKGGRTTIKPQQLDILNKSFDSCPKPNKTQREQLAADTGLNIRVIQVWFQNKRSKERKGKASKEKDAPLDDDDAGEDSPPSSPQPPVSVPTSVPESTVESTPIITTTTTTTSETESQ</sequence>
<feature type="compositionally biased region" description="Acidic residues" evidence="12">
    <location>
        <begin position="363"/>
        <end position="394"/>
    </location>
</feature>
<dbReference type="PROSITE" id="PS50071">
    <property type="entry name" value="HOMEOBOX_2"/>
    <property type="match status" value="1"/>
</dbReference>
<feature type="compositionally biased region" description="Basic and acidic residues" evidence="12">
    <location>
        <begin position="1090"/>
        <end position="1099"/>
    </location>
</feature>
<keyword evidence="5 10" id="KW-0440">LIM domain</keyword>
<keyword evidence="16" id="KW-1185">Reference proteome</keyword>
<evidence type="ECO:0000256" key="11">
    <source>
        <dbReference type="RuleBase" id="RU000682"/>
    </source>
</evidence>
<keyword evidence="2 10" id="KW-0479">Metal-binding</keyword>
<dbReference type="GO" id="GO:0030182">
    <property type="term" value="P:neuron differentiation"/>
    <property type="evidence" value="ECO:0007669"/>
    <property type="project" value="TreeGrafter"/>
</dbReference>
<evidence type="ECO:0000313" key="16">
    <source>
        <dbReference type="Proteomes" id="UP000663832"/>
    </source>
</evidence>
<feature type="region of interest" description="Disordered" evidence="12">
    <location>
        <begin position="1"/>
        <end position="26"/>
    </location>
</feature>
<dbReference type="OrthoDB" id="6159439at2759"/>
<dbReference type="GO" id="GO:0000977">
    <property type="term" value="F:RNA polymerase II transcription regulatory region sequence-specific DNA binding"/>
    <property type="evidence" value="ECO:0007669"/>
    <property type="project" value="TreeGrafter"/>
</dbReference>
<protein>
    <submittedName>
        <fullName evidence="15">Uncharacterized protein</fullName>
    </submittedName>
</protein>
<dbReference type="PROSITE" id="PS00478">
    <property type="entry name" value="LIM_DOMAIN_1"/>
    <property type="match status" value="2"/>
</dbReference>
<evidence type="ECO:0000259" key="13">
    <source>
        <dbReference type="PROSITE" id="PS50023"/>
    </source>
</evidence>
<dbReference type="SMART" id="SM00132">
    <property type="entry name" value="LIM"/>
    <property type="match status" value="2"/>
</dbReference>
<dbReference type="CDD" id="cd09367">
    <property type="entry name" value="LIM1_Lhx1_Lhx5"/>
    <property type="match status" value="1"/>
</dbReference>
<feature type="region of interest" description="Disordered" evidence="12">
    <location>
        <begin position="847"/>
        <end position="1148"/>
    </location>
</feature>
<evidence type="ECO:0000256" key="6">
    <source>
        <dbReference type="ARBA" id="ARBA00023125"/>
    </source>
</evidence>
<evidence type="ECO:0000256" key="12">
    <source>
        <dbReference type="SAM" id="MobiDB-lite"/>
    </source>
</evidence>
<evidence type="ECO:0000256" key="3">
    <source>
        <dbReference type="ARBA" id="ARBA00022737"/>
    </source>
</evidence>
<dbReference type="InterPro" id="IPR001356">
    <property type="entry name" value="HD"/>
</dbReference>
<dbReference type="GO" id="GO:0005634">
    <property type="term" value="C:nucleus"/>
    <property type="evidence" value="ECO:0007669"/>
    <property type="project" value="UniProtKB-SubCell"/>
</dbReference>
<dbReference type="GO" id="GO:0008270">
    <property type="term" value="F:zinc ion binding"/>
    <property type="evidence" value="ECO:0007669"/>
    <property type="project" value="InterPro"/>
</dbReference>
<comment type="subcellular location">
    <subcellularLocation>
        <location evidence="1 9 11">Nucleus</location>
    </subcellularLocation>
</comment>
<dbReference type="PANTHER" id="PTHR24208">
    <property type="entry name" value="LIM/HOMEOBOX PROTEIN LHX"/>
    <property type="match status" value="1"/>
</dbReference>
<dbReference type="PROSITE" id="PS50023">
    <property type="entry name" value="LIM_DOMAIN_2"/>
    <property type="match status" value="1"/>
</dbReference>
<keyword evidence="6 9" id="KW-0238">DNA-binding</keyword>
<feature type="compositionally biased region" description="Low complexity" evidence="12">
    <location>
        <begin position="1120"/>
        <end position="1148"/>
    </location>
</feature>
<keyword evidence="4 10" id="KW-0862">Zinc</keyword>
<dbReference type="InterPro" id="IPR017970">
    <property type="entry name" value="Homeobox_CS"/>
</dbReference>
<dbReference type="EMBL" id="CAJNOM010000389">
    <property type="protein sequence ID" value="CAF1410589.1"/>
    <property type="molecule type" value="Genomic_DNA"/>
</dbReference>
<feature type="domain" description="LIM zinc-binding" evidence="13">
    <location>
        <begin position="38"/>
        <end position="97"/>
    </location>
</feature>
<feature type="DNA-binding region" description="Homeobox" evidence="9">
    <location>
        <begin position="1032"/>
        <end position="1091"/>
    </location>
</feature>
<dbReference type="SUPFAM" id="SSF46689">
    <property type="entry name" value="Homeodomain-like"/>
    <property type="match status" value="1"/>
</dbReference>
<feature type="compositionally biased region" description="Low complexity" evidence="12">
    <location>
        <begin position="1015"/>
        <end position="1028"/>
    </location>
</feature>
<feature type="region of interest" description="Disordered" evidence="12">
    <location>
        <begin position="466"/>
        <end position="602"/>
    </location>
</feature>
<dbReference type="Pfam" id="PF00412">
    <property type="entry name" value="LIM"/>
    <property type="match status" value="2"/>
</dbReference>
<dbReference type="InterPro" id="IPR049618">
    <property type="entry name" value="Lhx1/5_LIM1"/>
</dbReference>
<dbReference type="CDD" id="cd00086">
    <property type="entry name" value="homeodomain"/>
    <property type="match status" value="1"/>
</dbReference>
<feature type="compositionally biased region" description="Basic residues" evidence="12">
    <location>
        <begin position="689"/>
        <end position="704"/>
    </location>
</feature>
<feature type="compositionally biased region" description="Basic and acidic residues" evidence="12">
    <location>
        <begin position="410"/>
        <end position="419"/>
    </location>
</feature>
<organism evidence="15 16">
    <name type="scientific">Adineta steineri</name>
    <dbReference type="NCBI Taxonomy" id="433720"/>
    <lineage>
        <taxon>Eukaryota</taxon>
        <taxon>Metazoa</taxon>
        <taxon>Spiralia</taxon>
        <taxon>Gnathifera</taxon>
        <taxon>Rotifera</taxon>
        <taxon>Eurotatoria</taxon>
        <taxon>Bdelloidea</taxon>
        <taxon>Adinetida</taxon>
        <taxon>Adinetidae</taxon>
        <taxon>Adineta</taxon>
    </lineage>
</organism>
<evidence type="ECO:0000256" key="2">
    <source>
        <dbReference type="ARBA" id="ARBA00022723"/>
    </source>
</evidence>
<dbReference type="AlphaFoldDB" id="A0A815M1Y1"/>
<reference evidence="15" key="1">
    <citation type="submission" date="2021-02" db="EMBL/GenBank/DDBJ databases">
        <authorList>
            <person name="Nowell W R."/>
        </authorList>
    </citation>
    <scope>NUCLEOTIDE SEQUENCE</scope>
</reference>
<dbReference type="GO" id="GO:0000981">
    <property type="term" value="F:DNA-binding transcription factor activity, RNA polymerase II-specific"/>
    <property type="evidence" value="ECO:0007669"/>
    <property type="project" value="InterPro"/>
</dbReference>
<keyword evidence="7 9" id="KW-0371">Homeobox</keyword>
<feature type="compositionally biased region" description="Polar residues" evidence="12">
    <location>
        <begin position="542"/>
        <end position="555"/>
    </location>
</feature>
<dbReference type="InterPro" id="IPR001781">
    <property type="entry name" value="Znf_LIM"/>
</dbReference>
<feature type="compositionally biased region" description="Basic residues" evidence="12">
    <location>
        <begin position="344"/>
        <end position="358"/>
    </location>
</feature>
<dbReference type="Gene3D" id="2.10.110.10">
    <property type="entry name" value="Cysteine Rich Protein"/>
    <property type="match status" value="2"/>
</dbReference>
<feature type="compositionally biased region" description="Low complexity" evidence="12">
    <location>
        <begin position="326"/>
        <end position="343"/>
    </location>
</feature>
<feature type="compositionally biased region" description="Low complexity" evidence="12">
    <location>
        <begin position="528"/>
        <end position="537"/>
    </location>
</feature>
<dbReference type="PANTHER" id="PTHR24208:SF166">
    <property type="entry name" value="LIM HOMEOBOX TRANSCRIPTION FACTOR 1 ALPHA, ISOFORM B"/>
    <property type="match status" value="1"/>
</dbReference>
<proteinExistence type="predicted"/>
<evidence type="ECO:0000256" key="7">
    <source>
        <dbReference type="ARBA" id="ARBA00023155"/>
    </source>
</evidence>
<evidence type="ECO:0000256" key="10">
    <source>
        <dbReference type="PROSITE-ProRule" id="PRU00125"/>
    </source>
</evidence>
<evidence type="ECO:0000256" key="1">
    <source>
        <dbReference type="ARBA" id="ARBA00004123"/>
    </source>
</evidence>
<gene>
    <name evidence="15" type="ORF">QVE165_LOCUS37468</name>
</gene>
<feature type="region of interest" description="Disordered" evidence="12">
    <location>
        <begin position="266"/>
        <end position="437"/>
    </location>
</feature>
<dbReference type="InterPro" id="IPR009057">
    <property type="entry name" value="Homeodomain-like_sf"/>
</dbReference>
<evidence type="ECO:0000259" key="14">
    <source>
        <dbReference type="PROSITE" id="PS50071"/>
    </source>
</evidence>
<name>A0A815M1Y1_9BILA</name>
<feature type="domain" description="Homeobox" evidence="14">
    <location>
        <begin position="1030"/>
        <end position="1090"/>
    </location>
</feature>
<evidence type="ECO:0000256" key="5">
    <source>
        <dbReference type="ARBA" id="ARBA00023038"/>
    </source>
</evidence>
<evidence type="ECO:0000313" key="15">
    <source>
        <dbReference type="EMBL" id="CAF1410589.1"/>
    </source>
</evidence>
<dbReference type="Gene3D" id="1.10.10.60">
    <property type="entry name" value="Homeodomain-like"/>
    <property type="match status" value="1"/>
</dbReference>
<keyword evidence="3" id="KW-0677">Repeat</keyword>
<dbReference type="PROSITE" id="PS00027">
    <property type="entry name" value="HOMEOBOX_1"/>
    <property type="match status" value="1"/>
</dbReference>
<feature type="compositionally biased region" description="Low complexity" evidence="12">
    <location>
        <begin position="935"/>
        <end position="967"/>
    </location>
</feature>
<dbReference type="SUPFAM" id="SSF57716">
    <property type="entry name" value="Glucocorticoid receptor-like (DNA-binding domain)"/>
    <property type="match status" value="2"/>
</dbReference>
<feature type="compositionally biased region" description="Acidic residues" evidence="12">
    <location>
        <begin position="982"/>
        <end position="991"/>
    </location>
</feature>
<feature type="compositionally biased region" description="Polar residues" evidence="12">
    <location>
        <begin position="562"/>
        <end position="574"/>
    </location>
</feature>
<accession>A0A815M1Y1</accession>
<feature type="compositionally biased region" description="Polar residues" evidence="12">
    <location>
        <begin position="289"/>
        <end position="300"/>
    </location>
</feature>